<dbReference type="VEuPathDB" id="FungiDB:HMPREF1544_08425"/>
<dbReference type="InterPro" id="IPR014762">
    <property type="entry name" value="DNA_mismatch_repair_CS"/>
</dbReference>
<keyword evidence="9" id="KW-0007">Acetylation</keyword>
<feature type="domain" description="DNA mismatch repair protein S5" evidence="17">
    <location>
        <begin position="223"/>
        <end position="341"/>
    </location>
</feature>
<dbReference type="InterPro" id="IPR014721">
    <property type="entry name" value="Ribsml_uS5_D2-typ_fold_subgr"/>
</dbReference>
<dbReference type="PANTHER" id="PTHR10073:SF12">
    <property type="entry name" value="DNA MISMATCH REPAIR PROTEIN MLH1"/>
    <property type="match status" value="1"/>
</dbReference>
<reference evidence="19" key="1">
    <citation type="submission" date="2013-05" db="EMBL/GenBank/DDBJ databases">
        <title>The Genome sequence of Mucor circinelloides f. circinelloides 1006PhL.</title>
        <authorList>
            <consortium name="The Broad Institute Genomics Platform"/>
            <person name="Cuomo C."/>
            <person name="Earl A."/>
            <person name="Findley K."/>
            <person name="Lee S.C."/>
            <person name="Walker B."/>
            <person name="Young S."/>
            <person name="Zeng Q."/>
            <person name="Gargeya S."/>
            <person name="Fitzgerald M."/>
            <person name="Haas B."/>
            <person name="Abouelleil A."/>
            <person name="Allen A.W."/>
            <person name="Alvarado L."/>
            <person name="Arachchi H.M."/>
            <person name="Berlin A.M."/>
            <person name="Chapman S.B."/>
            <person name="Gainer-Dewar J."/>
            <person name="Goldberg J."/>
            <person name="Griggs A."/>
            <person name="Gujja S."/>
            <person name="Hansen M."/>
            <person name="Howarth C."/>
            <person name="Imamovic A."/>
            <person name="Ireland A."/>
            <person name="Larimer J."/>
            <person name="McCowan C."/>
            <person name="Murphy C."/>
            <person name="Pearson M."/>
            <person name="Poon T.W."/>
            <person name="Priest M."/>
            <person name="Roberts A."/>
            <person name="Saif S."/>
            <person name="Shea T."/>
            <person name="Sisk P."/>
            <person name="Sykes S."/>
            <person name="Wortman J."/>
            <person name="Nusbaum C."/>
            <person name="Birren B."/>
        </authorList>
    </citation>
    <scope>NUCLEOTIDE SEQUENCE [LARGE SCALE GENOMIC DNA]</scope>
    <source>
        <strain evidence="19">1006PhL</strain>
    </source>
</reference>
<dbReference type="CDD" id="cd16926">
    <property type="entry name" value="HATPase_MutL-MLH-PMS-like"/>
    <property type="match status" value="1"/>
</dbReference>
<evidence type="ECO:0000256" key="8">
    <source>
        <dbReference type="ARBA" id="ARBA00022840"/>
    </source>
</evidence>
<evidence type="ECO:0000256" key="4">
    <source>
        <dbReference type="ARBA" id="ARBA00022454"/>
    </source>
</evidence>
<dbReference type="Proteomes" id="UP000014254">
    <property type="component" value="Unassembled WGS sequence"/>
</dbReference>
<dbReference type="GO" id="GO:0030983">
    <property type="term" value="F:mismatched DNA binding"/>
    <property type="evidence" value="ECO:0007669"/>
    <property type="project" value="InterPro"/>
</dbReference>
<gene>
    <name evidence="18" type="ORF">HMPREF1544_08425</name>
</gene>
<evidence type="ECO:0000256" key="7">
    <source>
        <dbReference type="ARBA" id="ARBA00022763"/>
    </source>
</evidence>
<evidence type="ECO:0000259" key="17">
    <source>
        <dbReference type="SMART" id="SM01340"/>
    </source>
</evidence>
<keyword evidence="19" id="KW-1185">Reference proteome</keyword>
<keyword evidence="4" id="KW-0158">Chromosome</keyword>
<evidence type="ECO:0000256" key="10">
    <source>
        <dbReference type="ARBA" id="ARBA00023204"/>
    </source>
</evidence>
<evidence type="ECO:0000256" key="14">
    <source>
        <dbReference type="ARBA" id="ARBA00072852"/>
    </source>
</evidence>
<keyword evidence="12" id="KW-0131">Cell cycle</keyword>
<dbReference type="GO" id="GO:0005694">
    <property type="term" value="C:chromosome"/>
    <property type="evidence" value="ECO:0007669"/>
    <property type="project" value="UniProtKB-SubCell"/>
</dbReference>
<dbReference type="InterPro" id="IPR013507">
    <property type="entry name" value="DNA_mismatch_S5_2-like"/>
</dbReference>
<dbReference type="GO" id="GO:0005524">
    <property type="term" value="F:ATP binding"/>
    <property type="evidence" value="ECO:0007669"/>
    <property type="project" value="UniProtKB-KW"/>
</dbReference>
<comment type="similarity">
    <text evidence="3">Belongs to the DNA mismatch repair MutL/HexB family.</text>
</comment>
<sequence>MSIEIPKVRKLDEKVVNRIAAGEVIQRPANALKELIENCLDAGSTQIQILVKDGGLKLLQIQDNGHGIRKEDMPIVCERFTTSKLSRFEDLTGISTHGFRGEALASISHVAHVTITTKTADSPCAYRALYSDGKLVPAKPGQSADPKACAGNNGTQITAEDLFYNVPTRRKAFKSSSDEYNRILDIVSRYAVHNAGVSFSCRKQGSSVADVQTSTGASTVDNIRLLHGSVASELLDIDRTFDELRFKMNGHISNANYNVKKMTFLLFINHRAVESSSIKRAIENIYSLLLPKGAHPFVYLSLEIDPQNVDVNVHPTKKEVHFLHENRIIGAICDAFQETLENANHSRTFYTQALLPGASDPAKKTSHDSDVEEQEGDHVEPKHISKSTTVPEYKYVRTDSRVTTLDTFIYKPALQQPQQTRPESEDSMEIDTDDASHLSVETSRKPRVEVRLTSILQLRKDIKKQENAAATNILSNHTFIGCVDETFALIQSEQNIHLVNYNVASEELMYQIILHEFCNMGHLKLSAPISIRECLQIALDQNDLPGDLQPETEIIESIANTLVSRADMLTEYFSLDISADGNLISLPMIIKDYVPSMNKLPLFLLRLGTEVNWESEKDCFHTFAKELAIFYSAEPPLSQDDLWKVQHYIFPSFKTHFSAPTTLKKHITQLANLTDLYKIFERC</sequence>
<dbReference type="CDD" id="cd03483">
    <property type="entry name" value="MutL_Trans_MLH1"/>
    <property type="match status" value="1"/>
</dbReference>
<dbReference type="InterPro" id="IPR036890">
    <property type="entry name" value="HATPase_C_sf"/>
</dbReference>
<dbReference type="InterPro" id="IPR032189">
    <property type="entry name" value="Mlh1_C"/>
</dbReference>
<organism evidence="18 19">
    <name type="scientific">Mucor circinelloides f. circinelloides (strain 1006PhL)</name>
    <name type="common">Mucormycosis agent</name>
    <name type="synonym">Calyptromyces circinelloides</name>
    <dbReference type="NCBI Taxonomy" id="1220926"/>
    <lineage>
        <taxon>Eukaryota</taxon>
        <taxon>Fungi</taxon>
        <taxon>Fungi incertae sedis</taxon>
        <taxon>Mucoromycota</taxon>
        <taxon>Mucoromycotina</taxon>
        <taxon>Mucoromycetes</taxon>
        <taxon>Mucorales</taxon>
        <taxon>Mucorineae</taxon>
        <taxon>Mucoraceae</taxon>
        <taxon>Mucor</taxon>
    </lineage>
</organism>
<dbReference type="AlphaFoldDB" id="S2J8P7"/>
<dbReference type="OrthoDB" id="10263226at2759"/>
<evidence type="ECO:0000256" key="9">
    <source>
        <dbReference type="ARBA" id="ARBA00022990"/>
    </source>
</evidence>
<dbReference type="NCBIfam" id="TIGR00585">
    <property type="entry name" value="mutl"/>
    <property type="match status" value="1"/>
</dbReference>
<feature type="region of interest" description="Disordered" evidence="16">
    <location>
        <begin position="415"/>
        <end position="443"/>
    </location>
</feature>
<keyword evidence="7" id="KW-0227">DNA damage</keyword>
<dbReference type="Gene3D" id="3.30.230.10">
    <property type="match status" value="1"/>
</dbReference>
<keyword evidence="11" id="KW-0539">Nucleus</keyword>
<dbReference type="InterPro" id="IPR020568">
    <property type="entry name" value="Ribosomal_Su5_D2-typ_SF"/>
</dbReference>
<protein>
    <recommendedName>
        <fullName evidence="14">DNA mismatch repair protein MLH1</fullName>
    </recommendedName>
    <alternativeName>
        <fullName evidence="13">DNA mismatch repair protein Mlh1</fullName>
    </alternativeName>
    <alternativeName>
        <fullName evidence="15">MutL protein homolog 1</fullName>
    </alternativeName>
</protein>
<evidence type="ECO:0000256" key="15">
    <source>
        <dbReference type="ARBA" id="ARBA00082865"/>
    </source>
</evidence>
<dbReference type="STRING" id="1220926.S2J8P7"/>
<evidence type="ECO:0000256" key="16">
    <source>
        <dbReference type="SAM" id="MobiDB-lite"/>
    </source>
</evidence>
<dbReference type="GO" id="GO:0032389">
    <property type="term" value="C:MutLalpha complex"/>
    <property type="evidence" value="ECO:0007669"/>
    <property type="project" value="TreeGrafter"/>
</dbReference>
<dbReference type="eggNOG" id="KOG1979">
    <property type="taxonomic scope" value="Eukaryota"/>
</dbReference>
<dbReference type="FunCoup" id="S2J8P7">
    <property type="interactions" value="469"/>
</dbReference>
<dbReference type="Pfam" id="PF16413">
    <property type="entry name" value="Mlh1_C"/>
    <property type="match status" value="1"/>
</dbReference>
<dbReference type="SUPFAM" id="SSF54211">
    <property type="entry name" value="Ribosomal protein S5 domain 2-like"/>
    <property type="match status" value="1"/>
</dbReference>
<accession>S2J8P7</accession>
<dbReference type="InterPro" id="IPR002099">
    <property type="entry name" value="MutL/Mlh/PMS"/>
</dbReference>
<name>S2J8P7_MUCC1</name>
<dbReference type="InterPro" id="IPR038973">
    <property type="entry name" value="MutL/Mlh/Pms-like"/>
</dbReference>
<dbReference type="FunFam" id="3.30.565.10:FF:000034">
    <property type="entry name" value="DNA mismatch repair protein mlh1, putative"/>
    <property type="match status" value="1"/>
</dbReference>
<keyword evidence="5" id="KW-0597">Phosphoprotein</keyword>
<dbReference type="FunFam" id="3.30.230.10:FF:000014">
    <property type="entry name" value="DNA mismatch repair protein Mlh1"/>
    <property type="match status" value="1"/>
</dbReference>
<proteinExistence type="inferred from homology"/>
<keyword evidence="8" id="KW-0067">ATP-binding</keyword>
<dbReference type="GO" id="GO:0006298">
    <property type="term" value="P:mismatch repair"/>
    <property type="evidence" value="ECO:0007669"/>
    <property type="project" value="InterPro"/>
</dbReference>
<dbReference type="Gene3D" id="3.30.565.10">
    <property type="entry name" value="Histidine kinase-like ATPase, C-terminal domain"/>
    <property type="match status" value="1"/>
</dbReference>
<dbReference type="GO" id="GO:0140664">
    <property type="term" value="F:ATP-dependent DNA damage sensor activity"/>
    <property type="evidence" value="ECO:0007669"/>
    <property type="project" value="InterPro"/>
</dbReference>
<dbReference type="PROSITE" id="PS00058">
    <property type="entry name" value="DNA_MISMATCH_REPAIR_1"/>
    <property type="match status" value="1"/>
</dbReference>
<evidence type="ECO:0000313" key="18">
    <source>
        <dbReference type="EMBL" id="EPB84782.1"/>
    </source>
</evidence>
<evidence type="ECO:0000256" key="1">
    <source>
        <dbReference type="ARBA" id="ARBA00004123"/>
    </source>
</evidence>
<dbReference type="SUPFAM" id="SSF55874">
    <property type="entry name" value="ATPase domain of HSP90 chaperone/DNA topoisomerase II/histidine kinase"/>
    <property type="match status" value="1"/>
</dbReference>
<dbReference type="GO" id="GO:0031981">
    <property type="term" value="C:nuclear lumen"/>
    <property type="evidence" value="ECO:0007669"/>
    <property type="project" value="UniProtKB-ARBA"/>
</dbReference>
<dbReference type="GO" id="GO:0016887">
    <property type="term" value="F:ATP hydrolysis activity"/>
    <property type="evidence" value="ECO:0007669"/>
    <property type="project" value="InterPro"/>
</dbReference>
<dbReference type="InParanoid" id="S2J8P7"/>
<evidence type="ECO:0000256" key="3">
    <source>
        <dbReference type="ARBA" id="ARBA00006082"/>
    </source>
</evidence>
<dbReference type="Pfam" id="PF01119">
    <property type="entry name" value="DNA_mis_repair"/>
    <property type="match status" value="1"/>
</dbReference>
<evidence type="ECO:0000256" key="11">
    <source>
        <dbReference type="ARBA" id="ARBA00023242"/>
    </source>
</evidence>
<dbReference type="SMART" id="SM01340">
    <property type="entry name" value="DNA_mis_repair"/>
    <property type="match status" value="1"/>
</dbReference>
<keyword evidence="6" id="KW-0547">Nucleotide-binding</keyword>
<evidence type="ECO:0000256" key="13">
    <source>
        <dbReference type="ARBA" id="ARBA00071080"/>
    </source>
</evidence>
<evidence type="ECO:0000256" key="12">
    <source>
        <dbReference type="ARBA" id="ARBA00023306"/>
    </source>
</evidence>
<dbReference type="PANTHER" id="PTHR10073">
    <property type="entry name" value="DNA MISMATCH REPAIR PROTEIN MLH, PMS, MUTL"/>
    <property type="match status" value="1"/>
</dbReference>
<evidence type="ECO:0000256" key="2">
    <source>
        <dbReference type="ARBA" id="ARBA00004286"/>
    </source>
</evidence>
<keyword evidence="10" id="KW-0234">DNA repair</keyword>
<evidence type="ECO:0000256" key="5">
    <source>
        <dbReference type="ARBA" id="ARBA00022553"/>
    </source>
</evidence>
<comment type="subcellular location">
    <subcellularLocation>
        <location evidence="2">Chromosome</location>
    </subcellularLocation>
    <subcellularLocation>
        <location evidence="1">Nucleus</location>
    </subcellularLocation>
</comment>
<evidence type="ECO:0000256" key="6">
    <source>
        <dbReference type="ARBA" id="ARBA00022741"/>
    </source>
</evidence>
<dbReference type="OMA" id="ANYHVKK"/>
<dbReference type="EMBL" id="KE124029">
    <property type="protein sequence ID" value="EPB84782.1"/>
    <property type="molecule type" value="Genomic_DNA"/>
</dbReference>
<feature type="region of interest" description="Disordered" evidence="16">
    <location>
        <begin position="356"/>
        <end position="386"/>
    </location>
</feature>
<dbReference type="Pfam" id="PF13589">
    <property type="entry name" value="HATPase_c_3"/>
    <property type="match status" value="1"/>
</dbReference>
<evidence type="ECO:0000313" key="19">
    <source>
        <dbReference type="Proteomes" id="UP000014254"/>
    </source>
</evidence>